<dbReference type="SUPFAM" id="SSF55347">
    <property type="entry name" value="Glyceraldehyde-3-phosphate dehydrogenase-like, C-terminal domain"/>
    <property type="match status" value="1"/>
</dbReference>
<dbReference type="GO" id="GO:0051287">
    <property type="term" value="F:NAD binding"/>
    <property type="evidence" value="ECO:0007669"/>
    <property type="project" value="InterPro"/>
</dbReference>
<dbReference type="InterPro" id="IPR020830">
    <property type="entry name" value="GlycerAld_3-P_DH_AS"/>
</dbReference>
<dbReference type="InterPro" id="IPR036291">
    <property type="entry name" value="NAD(P)-bd_dom_sf"/>
</dbReference>
<name>A0AAU9EJ30_9FIRM</name>
<dbReference type="AlphaFoldDB" id="A0AAU9EJ30"/>
<dbReference type="InterPro" id="IPR020831">
    <property type="entry name" value="GlycerAld/Erythrose_P_DH"/>
</dbReference>
<accession>A0AAU9EJ30</accession>
<dbReference type="KEGG" id="hprf:HLPR_19290"/>
<dbReference type="Gene3D" id="3.40.50.720">
    <property type="entry name" value="NAD(P)-binding Rossmann-like Domain"/>
    <property type="match status" value="1"/>
</dbReference>
<gene>
    <name evidence="4" type="ORF">HLPR_19290</name>
</gene>
<reference evidence="4 5" key="1">
    <citation type="submission" date="2023-08" db="EMBL/GenBank/DDBJ databases">
        <title>Helicovermis profunda gen. nov., sp. nov., a novel mesophilic, fermentative bacterium within the Bacillota from a deep-sea hydrothermal vent chimney.</title>
        <authorList>
            <person name="Miyazaki U."/>
            <person name="Mizutani D."/>
            <person name="Hashimoto Y."/>
            <person name="Tame A."/>
            <person name="Sawayama S."/>
            <person name="Miyazaki J."/>
            <person name="Takai K."/>
            <person name="Nakagawa S."/>
        </authorList>
    </citation>
    <scope>NUCLEOTIDE SEQUENCE [LARGE SCALE GENOMIC DNA]</scope>
    <source>
        <strain evidence="4 5">S502</strain>
    </source>
</reference>
<dbReference type="Proteomes" id="UP001321786">
    <property type="component" value="Chromosome"/>
</dbReference>
<feature type="domain" description="Glyceraldehyde 3-phosphate dehydrogenase NAD(P) binding" evidence="3">
    <location>
        <begin position="2"/>
        <end position="181"/>
    </location>
</feature>
<dbReference type="InterPro" id="IPR020828">
    <property type="entry name" value="GlycerAld_3-P_DH_NAD(P)-bd"/>
</dbReference>
<evidence type="ECO:0000256" key="2">
    <source>
        <dbReference type="RuleBase" id="RU000397"/>
    </source>
</evidence>
<dbReference type="GO" id="GO:0016620">
    <property type="term" value="F:oxidoreductase activity, acting on the aldehyde or oxo group of donors, NAD or NADP as acceptor"/>
    <property type="evidence" value="ECO:0007669"/>
    <property type="project" value="InterPro"/>
</dbReference>
<evidence type="ECO:0000259" key="3">
    <source>
        <dbReference type="SMART" id="SM00846"/>
    </source>
</evidence>
<dbReference type="PRINTS" id="PR00078">
    <property type="entry name" value="G3PDHDRGNASE"/>
</dbReference>
<dbReference type="PANTHER" id="PTHR43148">
    <property type="entry name" value="GLYCERALDEHYDE-3-PHOSPHATE DEHYDROGENASE 2"/>
    <property type="match status" value="1"/>
</dbReference>
<evidence type="ECO:0000313" key="4">
    <source>
        <dbReference type="EMBL" id="BEP29598.1"/>
    </source>
</evidence>
<dbReference type="SUPFAM" id="SSF51735">
    <property type="entry name" value="NAD(P)-binding Rossmann-fold domains"/>
    <property type="match status" value="1"/>
</dbReference>
<dbReference type="Gene3D" id="3.30.360.10">
    <property type="entry name" value="Dihydrodipicolinate Reductase, domain 2"/>
    <property type="match status" value="1"/>
</dbReference>
<evidence type="ECO:0000256" key="1">
    <source>
        <dbReference type="ARBA" id="ARBA00023002"/>
    </source>
</evidence>
<protein>
    <submittedName>
        <fullName evidence="4">Glyceraldehyde 3-phosphate dehydrogenase NAD-binding domain-containing protein</fullName>
    </submittedName>
</protein>
<dbReference type="InterPro" id="IPR020829">
    <property type="entry name" value="GlycerAld_3-P_DH_cat"/>
</dbReference>
<proteinExistence type="inferred from homology"/>
<dbReference type="EMBL" id="AP028654">
    <property type="protein sequence ID" value="BEP29598.1"/>
    <property type="molecule type" value="Genomic_DNA"/>
</dbReference>
<organism evidence="4 5">
    <name type="scientific">Helicovermis profundi</name>
    <dbReference type="NCBI Taxonomy" id="3065157"/>
    <lineage>
        <taxon>Bacteria</taxon>
        <taxon>Bacillati</taxon>
        <taxon>Bacillota</taxon>
        <taxon>Clostridia</taxon>
        <taxon>Helicovermis</taxon>
    </lineage>
</organism>
<dbReference type="Pfam" id="PF02800">
    <property type="entry name" value="Gp_dh_C"/>
    <property type="match status" value="1"/>
</dbReference>
<keyword evidence="5" id="KW-1185">Reference proteome</keyword>
<dbReference type="SMART" id="SM00846">
    <property type="entry name" value="Gp_dh_N"/>
    <property type="match status" value="1"/>
</dbReference>
<keyword evidence="1" id="KW-0560">Oxidoreductase</keyword>
<sequence length="403" mass="44898">MNKLGINGMGRIGKLVLWNNLMNEEFEEFVVNIGRKTGNSIDAFINFIMTDSTYGFLDRFLYGYSGKTVNLEKIDEFSFKINDKLIRILVTDRNPKDINWKKYKVKLVVDCTGVFLDPSKNSSEPKGSIRGHLDSGAELVICSAPFKTKEKFPIDTTMTVFGINHTDIDFDKHKIISSASCTTTALSHMMKPLLDNIETSKIITASMSTIHAATNNQTILDSLPKSGSVDLRRNRSVFNNIIITSTGAAKALEYVLPEIKKIGFMADSVRIPSNTVSLVTLNLTFKTSLDTSGNPVINNEYLNDIYKSASENSNHKLLEFSSIQNVSSDFKGKRASVVIEGYETHTKTGFLSLPNSMLFESGVAGKIELPVTHAKIFGWYDNEFGNYVNSLSELIKYSIKNIK</sequence>
<dbReference type="PROSITE" id="PS00071">
    <property type="entry name" value="GAPDH"/>
    <property type="match status" value="1"/>
</dbReference>
<dbReference type="RefSeq" id="WP_338535225.1">
    <property type="nucleotide sequence ID" value="NZ_AP028654.1"/>
</dbReference>
<comment type="similarity">
    <text evidence="2">Belongs to the glyceraldehyde-3-phosphate dehydrogenase family.</text>
</comment>
<dbReference type="Pfam" id="PF00044">
    <property type="entry name" value="Gp_dh_N"/>
    <property type="match status" value="1"/>
</dbReference>
<evidence type="ECO:0000313" key="5">
    <source>
        <dbReference type="Proteomes" id="UP001321786"/>
    </source>
</evidence>